<protein>
    <recommendedName>
        <fullName evidence="1">Transcriptional regulator AbiEi antitoxin N-terminal domain-containing protein</fullName>
    </recommendedName>
</protein>
<evidence type="ECO:0000313" key="2">
    <source>
        <dbReference type="EMBL" id="RKO68507.1"/>
    </source>
</evidence>
<accession>A0A420VQH0</accession>
<dbReference type="OrthoDB" id="1550938at2"/>
<evidence type="ECO:0000313" key="3">
    <source>
        <dbReference type="Proteomes" id="UP000282423"/>
    </source>
</evidence>
<dbReference type="InterPro" id="IPR021561">
    <property type="entry name" value="AbiEi_3"/>
</dbReference>
<dbReference type="EMBL" id="RBWS01000029">
    <property type="protein sequence ID" value="RKO68507.1"/>
    <property type="molecule type" value="Genomic_DNA"/>
</dbReference>
<dbReference type="Pfam" id="PF11459">
    <property type="entry name" value="AbiEi_3"/>
    <property type="match status" value="1"/>
</dbReference>
<name>A0A420VQH0_9SPHI</name>
<sequence length="264" mass="30621">MNMYSQRRKDVLKLVPEGALVTRSWLQQNDLTGHAIDNLLKSRLLETVKNGVYKREGAEVEWGDIVYFLQKQLDTDLTIGGLSALELQKLTHYLPMSNQRLIHLYGRDNLPIWINNLTTGIKFLKHSSGYLFGNSFEDERALALLEFTRAFSWKNTKEGLRISIPERAILEVMNQVPQNISFEHADELMQGLNTLSPRTLQRLLELCTNIKVRRLFFYLAERQNHTWFTKLQSEKIDFGSGNRVIVTGGKLNKKYKITVPDFYE</sequence>
<dbReference type="RefSeq" id="WP_121127207.1">
    <property type="nucleotide sequence ID" value="NZ_RBWS01000029.1"/>
</dbReference>
<keyword evidence="3" id="KW-1185">Reference proteome</keyword>
<dbReference type="AlphaFoldDB" id="A0A420VQH0"/>
<gene>
    <name evidence="2" type="ORF">D7322_26585</name>
</gene>
<reference evidence="2 3" key="1">
    <citation type="submission" date="2018-10" db="EMBL/GenBank/DDBJ databases">
        <title>Sphingobacterium sp. M05W1-28.</title>
        <authorList>
            <person name="Cai H."/>
        </authorList>
    </citation>
    <scope>NUCLEOTIDE SEQUENCE [LARGE SCALE GENOMIC DNA]</scope>
    <source>
        <strain evidence="2 3">M05W1-28</strain>
    </source>
</reference>
<organism evidence="2 3">
    <name type="scientific">Sphingobacterium puteale</name>
    <dbReference type="NCBI Taxonomy" id="2420510"/>
    <lineage>
        <taxon>Bacteria</taxon>
        <taxon>Pseudomonadati</taxon>
        <taxon>Bacteroidota</taxon>
        <taxon>Sphingobacteriia</taxon>
        <taxon>Sphingobacteriales</taxon>
        <taxon>Sphingobacteriaceae</taxon>
        <taxon>Sphingobacterium</taxon>
    </lineage>
</organism>
<feature type="domain" description="Transcriptional regulator AbiEi antitoxin N-terminal" evidence="1">
    <location>
        <begin position="10"/>
        <end position="96"/>
    </location>
</feature>
<dbReference type="InterPro" id="IPR033455">
    <property type="entry name" value="AbiEi_3_N"/>
</dbReference>
<dbReference type="Pfam" id="PF17194">
    <property type="entry name" value="AbiEi_3_N"/>
    <property type="match status" value="1"/>
</dbReference>
<evidence type="ECO:0000259" key="1">
    <source>
        <dbReference type="Pfam" id="PF17194"/>
    </source>
</evidence>
<comment type="caution">
    <text evidence="2">The sequence shown here is derived from an EMBL/GenBank/DDBJ whole genome shotgun (WGS) entry which is preliminary data.</text>
</comment>
<proteinExistence type="predicted"/>
<dbReference type="Proteomes" id="UP000282423">
    <property type="component" value="Unassembled WGS sequence"/>
</dbReference>